<dbReference type="Pfam" id="PF02931">
    <property type="entry name" value="Neur_chan_LBD"/>
    <property type="match status" value="1"/>
</dbReference>
<keyword evidence="5" id="KW-0732">Signal</keyword>
<dbReference type="InterPro" id="IPR006202">
    <property type="entry name" value="Neur_chan_lig-bd"/>
</dbReference>
<dbReference type="GO" id="GO:0016020">
    <property type="term" value="C:membrane"/>
    <property type="evidence" value="ECO:0007669"/>
    <property type="project" value="UniProtKB-SubCell"/>
</dbReference>
<feature type="domain" description="Neurotransmitter-gated ion-channel transmembrane" evidence="7">
    <location>
        <begin position="234"/>
        <end position="327"/>
    </location>
</feature>
<evidence type="ECO:0000259" key="6">
    <source>
        <dbReference type="Pfam" id="PF02931"/>
    </source>
</evidence>
<feature type="transmembrane region" description="Helical" evidence="5">
    <location>
        <begin position="256"/>
        <end position="275"/>
    </location>
</feature>
<dbReference type="Pfam" id="PF02932">
    <property type="entry name" value="Neur_chan_memb"/>
    <property type="match status" value="1"/>
</dbReference>
<evidence type="ECO:0000256" key="2">
    <source>
        <dbReference type="ARBA" id="ARBA00022692"/>
    </source>
</evidence>
<keyword evidence="9" id="KW-1185">Reference proteome</keyword>
<keyword evidence="5" id="KW-0406">Ion transport</keyword>
<dbReference type="PANTHER" id="PTHR18945">
    <property type="entry name" value="NEUROTRANSMITTER GATED ION CHANNEL"/>
    <property type="match status" value="1"/>
</dbReference>
<organism evidence="8 9">
    <name type="scientific">Brachionus calyciflorus</name>
    <dbReference type="NCBI Taxonomy" id="104777"/>
    <lineage>
        <taxon>Eukaryota</taxon>
        <taxon>Metazoa</taxon>
        <taxon>Spiralia</taxon>
        <taxon>Gnathifera</taxon>
        <taxon>Rotifera</taxon>
        <taxon>Eurotatoria</taxon>
        <taxon>Monogononta</taxon>
        <taxon>Pseudotrocha</taxon>
        <taxon>Ploima</taxon>
        <taxon>Brachionidae</taxon>
        <taxon>Brachionus</taxon>
    </lineage>
</organism>
<dbReference type="PROSITE" id="PS00236">
    <property type="entry name" value="NEUROTR_ION_CHANNEL"/>
    <property type="match status" value="1"/>
</dbReference>
<feature type="signal peptide" evidence="5">
    <location>
        <begin position="1"/>
        <end position="21"/>
    </location>
</feature>
<dbReference type="InterPro" id="IPR006201">
    <property type="entry name" value="Neur_channel"/>
</dbReference>
<dbReference type="InterPro" id="IPR018000">
    <property type="entry name" value="Neurotransmitter_ion_chnl_CS"/>
</dbReference>
<name>A0A814KN78_9BILA</name>
<dbReference type="GO" id="GO:0005230">
    <property type="term" value="F:extracellular ligand-gated monoatomic ion channel activity"/>
    <property type="evidence" value="ECO:0007669"/>
    <property type="project" value="InterPro"/>
</dbReference>
<keyword evidence="2 5" id="KW-0812">Transmembrane</keyword>
<feature type="chain" id="PRO_5033114444" description="Neurotransmitter-gated ion-channel ligand-binding domain-containing protein" evidence="5">
    <location>
        <begin position="22"/>
        <end position="347"/>
    </location>
</feature>
<dbReference type="Gene3D" id="2.70.170.10">
    <property type="entry name" value="Neurotransmitter-gated ion-channel ligand-binding domain"/>
    <property type="match status" value="1"/>
</dbReference>
<comment type="similarity">
    <text evidence="5">Belongs to the ligand-gated ion channel (TC 1.A.9) family.</text>
</comment>
<evidence type="ECO:0000313" key="9">
    <source>
        <dbReference type="Proteomes" id="UP000663879"/>
    </source>
</evidence>
<reference evidence="8" key="1">
    <citation type="submission" date="2021-02" db="EMBL/GenBank/DDBJ databases">
        <authorList>
            <person name="Nowell W R."/>
        </authorList>
    </citation>
    <scope>NUCLEOTIDE SEQUENCE</scope>
    <source>
        <strain evidence="8">Ploen Becks lab</strain>
    </source>
</reference>
<evidence type="ECO:0000256" key="5">
    <source>
        <dbReference type="RuleBase" id="RU000687"/>
    </source>
</evidence>
<evidence type="ECO:0008006" key="10">
    <source>
        <dbReference type="Google" id="ProtNLM"/>
    </source>
</evidence>
<keyword evidence="5" id="KW-0407">Ion channel</keyword>
<protein>
    <recommendedName>
        <fullName evidence="10">Neurotransmitter-gated ion-channel ligand-binding domain-containing protein</fullName>
    </recommendedName>
</protein>
<keyword evidence="4 5" id="KW-0472">Membrane</keyword>
<keyword evidence="5" id="KW-0813">Transport</keyword>
<dbReference type="EMBL" id="CAJNOC010005484">
    <property type="protein sequence ID" value="CAF1053609.1"/>
    <property type="molecule type" value="Genomic_DNA"/>
</dbReference>
<feature type="domain" description="Neurotransmitter-gated ion-channel ligand-binding" evidence="6">
    <location>
        <begin position="24"/>
        <end position="224"/>
    </location>
</feature>
<keyword evidence="3 5" id="KW-1133">Transmembrane helix</keyword>
<dbReference type="SUPFAM" id="SSF63712">
    <property type="entry name" value="Nicotinic receptor ligand binding domain-like"/>
    <property type="match status" value="1"/>
</dbReference>
<comment type="subcellular location">
    <subcellularLocation>
        <location evidence="1">Membrane</location>
        <topology evidence="1">Multi-pass membrane protein</topology>
    </subcellularLocation>
</comment>
<dbReference type="AlphaFoldDB" id="A0A814KN78"/>
<dbReference type="Proteomes" id="UP000663879">
    <property type="component" value="Unassembled WGS sequence"/>
</dbReference>
<dbReference type="OrthoDB" id="5975154at2759"/>
<dbReference type="SUPFAM" id="SSF90112">
    <property type="entry name" value="Neurotransmitter-gated ion-channel transmembrane pore"/>
    <property type="match status" value="1"/>
</dbReference>
<comment type="caution">
    <text evidence="5">Lacks conserved residue(s) required for the propagation of feature annotation.</text>
</comment>
<evidence type="ECO:0000256" key="1">
    <source>
        <dbReference type="ARBA" id="ARBA00004141"/>
    </source>
</evidence>
<dbReference type="InterPro" id="IPR038050">
    <property type="entry name" value="Neuro_actylchol_rec"/>
</dbReference>
<dbReference type="Gene3D" id="1.20.58.390">
    <property type="entry name" value="Neurotransmitter-gated ion-channel transmembrane domain"/>
    <property type="match status" value="1"/>
</dbReference>
<comment type="caution">
    <text evidence="8">The sequence shown here is derived from an EMBL/GenBank/DDBJ whole genome shotgun (WGS) entry which is preliminary data.</text>
</comment>
<dbReference type="InterPro" id="IPR036719">
    <property type="entry name" value="Neuro-gated_channel_TM_sf"/>
</dbReference>
<feature type="transmembrane region" description="Helical" evidence="5">
    <location>
        <begin position="287"/>
        <end position="309"/>
    </location>
</feature>
<feature type="non-terminal residue" evidence="8">
    <location>
        <position position="1"/>
    </location>
</feature>
<evidence type="ECO:0000313" key="8">
    <source>
        <dbReference type="EMBL" id="CAF1053609.1"/>
    </source>
</evidence>
<proteinExistence type="inferred from homology"/>
<feature type="transmembrane region" description="Helical" evidence="5">
    <location>
        <begin position="226"/>
        <end position="249"/>
    </location>
</feature>
<dbReference type="CDD" id="cd18989">
    <property type="entry name" value="LGIC_ECD_cation"/>
    <property type="match status" value="1"/>
</dbReference>
<dbReference type="InterPro" id="IPR036734">
    <property type="entry name" value="Neur_chan_lig-bd_sf"/>
</dbReference>
<dbReference type="PRINTS" id="PR00252">
    <property type="entry name" value="NRIONCHANNEL"/>
</dbReference>
<evidence type="ECO:0000256" key="4">
    <source>
        <dbReference type="ARBA" id="ARBA00023136"/>
    </source>
</evidence>
<evidence type="ECO:0000256" key="3">
    <source>
        <dbReference type="ARBA" id="ARBA00022989"/>
    </source>
</evidence>
<evidence type="ECO:0000259" key="7">
    <source>
        <dbReference type="Pfam" id="PF02932"/>
    </source>
</evidence>
<dbReference type="GO" id="GO:0004888">
    <property type="term" value="F:transmembrane signaling receptor activity"/>
    <property type="evidence" value="ECO:0007669"/>
    <property type="project" value="InterPro"/>
</dbReference>
<gene>
    <name evidence="8" type="ORF">OXX778_LOCUS18947</name>
</gene>
<dbReference type="InterPro" id="IPR006029">
    <property type="entry name" value="Neurotrans-gated_channel_TM"/>
</dbReference>
<accession>A0A814KN78</accession>
<sequence>MFKKFVSIILLININYIVCLTDEELITKQILNGYVKQQTPSESLNLTMDLNLRQILNVDVPLQTITTSSLITLTWFDTRLKWNSTDFNNINSVILKAGQIWLPEINVINSADSDGHLKIADTENMIVFSSGKIQIFLNTILKTRCVMNVLKFPYDEHTCDIRISTWDLSSQILNQDLKLSSDFFLNPVWNVKKLTGKTLDKSNASINLDNISKENIIFTLIVKRLALHYVMNGIFPNILLNFLLLLVFFLNYKSQVGTTLGLILTTSVYLLKFGGEVPAQSDHSPYLVIYFVFCNVYNVVCLTWFIFVARLMEKNYLPKWVVKMCMRLRCVKDDNYEQSEPKVYIQK</sequence>